<evidence type="ECO:0000313" key="4">
    <source>
        <dbReference type="EMBL" id="SAK56537.1"/>
    </source>
</evidence>
<dbReference type="InterPro" id="IPR013320">
    <property type="entry name" value="ConA-like_dom_sf"/>
</dbReference>
<dbReference type="RefSeq" id="WP_061167540.1">
    <property type="nucleotide sequence ID" value="NZ_FCOA02000005.1"/>
</dbReference>
<feature type="chain" id="PRO_5007620719" evidence="2">
    <location>
        <begin position="32"/>
        <end position="288"/>
    </location>
</feature>
<dbReference type="GO" id="GO:0004553">
    <property type="term" value="F:hydrolase activity, hydrolyzing O-glycosyl compounds"/>
    <property type="evidence" value="ECO:0007669"/>
    <property type="project" value="InterPro"/>
</dbReference>
<feature type="signal peptide" evidence="2">
    <location>
        <begin position="1"/>
        <end position="31"/>
    </location>
</feature>
<dbReference type="STRING" id="1777140.AWB79_02315"/>
<feature type="domain" description="GH16" evidence="3">
    <location>
        <begin position="31"/>
        <end position="288"/>
    </location>
</feature>
<name>A0A158AHH4_9BURK</name>
<protein>
    <submittedName>
        <fullName evidence="4">Glycoside hydrolase family protein</fullName>
    </submittedName>
</protein>
<dbReference type="InterPro" id="IPR000757">
    <property type="entry name" value="Beta-glucanase-like"/>
</dbReference>
<comment type="caution">
    <text evidence="4">The sequence shown here is derived from an EMBL/GenBank/DDBJ whole genome shotgun (WGS) entry which is preliminary data.</text>
</comment>
<dbReference type="PANTHER" id="PTHR10963">
    <property type="entry name" value="GLYCOSYL HYDROLASE-RELATED"/>
    <property type="match status" value="1"/>
</dbReference>
<accession>A0A158AHH4</accession>
<keyword evidence="2" id="KW-0732">Signal</keyword>
<dbReference type="Proteomes" id="UP000054851">
    <property type="component" value="Unassembled WGS sequence"/>
</dbReference>
<evidence type="ECO:0000256" key="2">
    <source>
        <dbReference type="SAM" id="SignalP"/>
    </source>
</evidence>
<sequence length="288" mass="31915">MTNAFSIRCVATRGIRAFGTALIAVCGLAHAQTWNNPHPAIYAGPMRETTPDQDYAFRRTISDKDRETIARYRSGAVSPVFEARFNNPDDLSDWTLPSRENTKLISCVRPQSTSTTASGLMLQIKPVTDCQAKWSTGQIISKATYKFGYFEASMKIAAIPGVDNAFWLVTRDGYEIDVTETFYPNASTSAVHQWHPPKGRSHTMVSSRISLQKNLSEGFHDYGVLWSEDEVVFSIDGEPYVALKTNGSIKAPAEIHLSNAIVPWGQKPPDNPSGAATLFRRVRVFPPQ</sequence>
<gene>
    <name evidence="4" type="ORF">AWB79_02315</name>
</gene>
<dbReference type="CDD" id="cd00413">
    <property type="entry name" value="Glyco_hydrolase_16"/>
    <property type="match status" value="1"/>
</dbReference>
<dbReference type="Pfam" id="PF00722">
    <property type="entry name" value="Glyco_hydro_16"/>
    <property type="match status" value="1"/>
</dbReference>
<keyword evidence="4" id="KW-0378">Hydrolase</keyword>
<dbReference type="EMBL" id="FCOA02000005">
    <property type="protein sequence ID" value="SAK56537.1"/>
    <property type="molecule type" value="Genomic_DNA"/>
</dbReference>
<evidence type="ECO:0000259" key="3">
    <source>
        <dbReference type="PROSITE" id="PS51762"/>
    </source>
</evidence>
<dbReference type="PANTHER" id="PTHR10963:SF55">
    <property type="entry name" value="GLYCOSIDE HYDROLASE FAMILY 16 PROTEIN"/>
    <property type="match status" value="1"/>
</dbReference>
<evidence type="ECO:0000256" key="1">
    <source>
        <dbReference type="ARBA" id="ARBA00006865"/>
    </source>
</evidence>
<reference evidence="4" key="1">
    <citation type="submission" date="2016-01" db="EMBL/GenBank/DDBJ databases">
        <authorList>
            <person name="Peeters C."/>
        </authorList>
    </citation>
    <scope>NUCLEOTIDE SEQUENCE</scope>
    <source>
        <strain evidence="4">LMG 29322</strain>
    </source>
</reference>
<dbReference type="InterPro" id="IPR050546">
    <property type="entry name" value="Glycosyl_Hydrlase_16"/>
</dbReference>
<dbReference type="PROSITE" id="PS51762">
    <property type="entry name" value="GH16_2"/>
    <property type="match status" value="1"/>
</dbReference>
<proteinExistence type="inferred from homology"/>
<dbReference type="AlphaFoldDB" id="A0A158AHH4"/>
<evidence type="ECO:0000313" key="5">
    <source>
        <dbReference type="Proteomes" id="UP000054851"/>
    </source>
</evidence>
<dbReference type="Gene3D" id="2.60.120.200">
    <property type="match status" value="1"/>
</dbReference>
<comment type="similarity">
    <text evidence="1">Belongs to the glycosyl hydrolase 16 family.</text>
</comment>
<keyword evidence="5" id="KW-1185">Reference proteome</keyword>
<organism evidence="4 5">
    <name type="scientific">Caballeronia hypogeia</name>
    <dbReference type="NCBI Taxonomy" id="1777140"/>
    <lineage>
        <taxon>Bacteria</taxon>
        <taxon>Pseudomonadati</taxon>
        <taxon>Pseudomonadota</taxon>
        <taxon>Betaproteobacteria</taxon>
        <taxon>Burkholderiales</taxon>
        <taxon>Burkholderiaceae</taxon>
        <taxon>Caballeronia</taxon>
    </lineage>
</organism>
<dbReference type="OrthoDB" id="9809583at2"/>
<dbReference type="GO" id="GO:0005975">
    <property type="term" value="P:carbohydrate metabolic process"/>
    <property type="evidence" value="ECO:0007669"/>
    <property type="project" value="InterPro"/>
</dbReference>
<dbReference type="SUPFAM" id="SSF49899">
    <property type="entry name" value="Concanavalin A-like lectins/glucanases"/>
    <property type="match status" value="1"/>
</dbReference>